<keyword evidence="10 14" id="KW-0627">Porphyrin biosynthesis</keyword>
<gene>
    <name evidence="18" type="ORF">DIATSA_LOCUS9546</name>
</gene>
<evidence type="ECO:0000256" key="15">
    <source>
        <dbReference type="RuleBase" id="RU004169"/>
    </source>
</evidence>
<dbReference type="InterPro" id="IPR038071">
    <property type="entry name" value="UROD/MetE-like_sf"/>
</dbReference>
<dbReference type="EMBL" id="OU893335">
    <property type="protein sequence ID" value="CAG9791966.1"/>
    <property type="molecule type" value="Genomic_DNA"/>
</dbReference>
<keyword evidence="7" id="KW-0963">Cytoplasm</keyword>
<comment type="pathway">
    <text evidence="2 14">Porphyrin-containing compound metabolism; protoporphyrin-IX biosynthesis; coproporphyrinogen-III from 5-aminolevulinate: step 4/4.</text>
</comment>
<keyword evidence="19" id="KW-1185">Reference proteome</keyword>
<dbReference type="EC" id="4.1.1.37" evidence="5 14"/>
<dbReference type="PROSITE" id="PS00907">
    <property type="entry name" value="UROD_2"/>
    <property type="match status" value="1"/>
</dbReference>
<dbReference type="PROSITE" id="PS00906">
    <property type="entry name" value="UROD_1"/>
    <property type="match status" value="1"/>
</dbReference>
<evidence type="ECO:0000256" key="7">
    <source>
        <dbReference type="ARBA" id="ARBA00022490"/>
    </source>
</evidence>
<evidence type="ECO:0000313" key="19">
    <source>
        <dbReference type="Proteomes" id="UP001153714"/>
    </source>
</evidence>
<dbReference type="Pfam" id="PF01208">
    <property type="entry name" value="URO-D"/>
    <property type="match status" value="2"/>
</dbReference>
<comment type="subunit">
    <text evidence="4">Homodimer.</text>
</comment>
<dbReference type="PANTHER" id="PTHR21091">
    <property type="entry name" value="METHYLTETRAHYDROFOLATE:HOMOCYSTEINE METHYLTRANSFERASE RELATED"/>
    <property type="match status" value="1"/>
</dbReference>
<accession>A0A9N9R936</accession>
<evidence type="ECO:0000259" key="16">
    <source>
        <dbReference type="PROSITE" id="PS00906"/>
    </source>
</evidence>
<dbReference type="InterPro" id="IPR000257">
    <property type="entry name" value="Uroporphyrinogen_deCOase"/>
</dbReference>
<comment type="catalytic activity">
    <reaction evidence="13">
        <text>uroporphyrinogen III + 4 H(+) = coproporphyrinogen III + 4 CO2</text>
        <dbReference type="Rhea" id="RHEA:19865"/>
        <dbReference type="ChEBI" id="CHEBI:15378"/>
        <dbReference type="ChEBI" id="CHEBI:16526"/>
        <dbReference type="ChEBI" id="CHEBI:57308"/>
        <dbReference type="ChEBI" id="CHEBI:57309"/>
        <dbReference type="EC" id="4.1.1.37"/>
    </reaction>
    <physiologicalReaction direction="left-to-right" evidence="13">
        <dbReference type="Rhea" id="RHEA:19866"/>
    </physiologicalReaction>
</comment>
<dbReference type="CDD" id="cd00717">
    <property type="entry name" value="URO-D"/>
    <property type="match status" value="1"/>
</dbReference>
<evidence type="ECO:0000256" key="13">
    <source>
        <dbReference type="ARBA" id="ARBA00048411"/>
    </source>
</evidence>
<dbReference type="GO" id="GO:0004853">
    <property type="term" value="F:uroporphyrinogen decarboxylase activity"/>
    <property type="evidence" value="ECO:0007669"/>
    <property type="project" value="UniProtKB-EC"/>
</dbReference>
<comment type="subcellular location">
    <subcellularLocation>
        <location evidence="1">Cytoplasm</location>
        <location evidence="1">Cytosol</location>
    </subcellularLocation>
</comment>
<dbReference type="PANTHER" id="PTHR21091:SF169">
    <property type="entry name" value="UROPORPHYRINOGEN DECARBOXYLASE"/>
    <property type="match status" value="1"/>
</dbReference>
<evidence type="ECO:0000256" key="9">
    <source>
        <dbReference type="ARBA" id="ARBA00023239"/>
    </source>
</evidence>
<reference evidence="18" key="2">
    <citation type="submission" date="2022-10" db="EMBL/GenBank/DDBJ databases">
        <authorList>
            <consortium name="ENA_rothamsted_submissions"/>
            <consortium name="culmorum"/>
            <person name="King R."/>
        </authorList>
    </citation>
    <scope>NUCLEOTIDE SEQUENCE</scope>
</reference>
<dbReference type="Gene3D" id="3.20.20.210">
    <property type="match status" value="2"/>
</dbReference>
<evidence type="ECO:0000256" key="2">
    <source>
        <dbReference type="ARBA" id="ARBA00004804"/>
    </source>
</evidence>
<comment type="similarity">
    <text evidence="3 15">Belongs to the uroporphyrinogen decarboxylase family.</text>
</comment>
<evidence type="ECO:0000256" key="10">
    <source>
        <dbReference type="ARBA" id="ARBA00023244"/>
    </source>
</evidence>
<reference evidence="18" key="1">
    <citation type="submission" date="2021-12" db="EMBL/GenBank/DDBJ databases">
        <authorList>
            <person name="King R."/>
        </authorList>
    </citation>
    <scope>NUCLEOTIDE SEQUENCE</scope>
</reference>
<comment type="function">
    <text evidence="11">Catalyzes the sequential decarboxylation of the four acetate side chains of uroporphyrinogen to form coproporphyrinogen and participates in the fifth step in the heme biosynthetic pathway. Isomer I or isomer III of uroporphyrinogen may serve as substrate, but only coproporphyrinogen III can ultimately be converted to heme. In vitro also decarboxylates pentacarboxylate porphyrinogen I.</text>
</comment>
<sequence>MSNLTNKNFPDLKNDRLLKAAFGQDVDKVPVWVMRQAGRYLPEFQEIRAKHDFFTVCRTPELACEVTLQPLRRFEDLDASIIFSDILVIPQALGMAVEMHPGVGPVFPEPLKEPSEINSLQEEGAISRLSYVGDAITLTRHKIEGKVPLIGFTGAPFTLMGYMIEGGGSKTMSKTKEWLEKYPKDVHKLLSLLTRVIVDYLVMQVDSGAQLLQVFESSADHLTKELFSEFSANYLKEIRNGVRSKLNDRNLDQVPMRNENSEVVAKVQRGHHPAHVMVGLVSYQGVTKLHFCEKIRTWPALSVHPNNESLKKSLEAAVTKFPMTVFAKGAGHSLDVQAQLGYEVIGLDWTVDPVEARNIVGENITLQGNLDPQDLYKTPDELRKLTIDMVQKFGKFRYIANLGHGITPQTPIESMKVFTQAVHEAL</sequence>
<dbReference type="NCBIfam" id="TIGR01464">
    <property type="entry name" value="hemE"/>
    <property type="match status" value="1"/>
</dbReference>
<dbReference type="AlphaFoldDB" id="A0A9N9R936"/>
<organism evidence="18 19">
    <name type="scientific">Diatraea saccharalis</name>
    <name type="common">sugarcane borer</name>
    <dbReference type="NCBI Taxonomy" id="40085"/>
    <lineage>
        <taxon>Eukaryota</taxon>
        <taxon>Metazoa</taxon>
        <taxon>Ecdysozoa</taxon>
        <taxon>Arthropoda</taxon>
        <taxon>Hexapoda</taxon>
        <taxon>Insecta</taxon>
        <taxon>Pterygota</taxon>
        <taxon>Neoptera</taxon>
        <taxon>Endopterygota</taxon>
        <taxon>Lepidoptera</taxon>
        <taxon>Glossata</taxon>
        <taxon>Ditrysia</taxon>
        <taxon>Pyraloidea</taxon>
        <taxon>Crambidae</taxon>
        <taxon>Crambinae</taxon>
        <taxon>Diatraea</taxon>
    </lineage>
</organism>
<evidence type="ECO:0000256" key="11">
    <source>
        <dbReference type="ARBA" id="ARBA00045708"/>
    </source>
</evidence>
<dbReference type="Proteomes" id="UP001153714">
    <property type="component" value="Chromosome 4"/>
</dbReference>
<evidence type="ECO:0000256" key="4">
    <source>
        <dbReference type="ARBA" id="ARBA00011738"/>
    </source>
</evidence>
<evidence type="ECO:0000256" key="6">
    <source>
        <dbReference type="ARBA" id="ARBA00014308"/>
    </source>
</evidence>
<keyword evidence="9 14" id="KW-0456">Lyase</keyword>
<evidence type="ECO:0000256" key="12">
    <source>
        <dbReference type="ARBA" id="ARBA00047341"/>
    </source>
</evidence>
<feature type="domain" description="Uroporphyrinogen decarboxylase (URO-D)" evidence="17">
    <location>
        <begin position="150"/>
        <end position="166"/>
    </location>
</feature>
<evidence type="ECO:0000256" key="3">
    <source>
        <dbReference type="ARBA" id="ARBA00009935"/>
    </source>
</evidence>
<dbReference type="GO" id="GO:0006783">
    <property type="term" value="P:heme biosynthetic process"/>
    <property type="evidence" value="ECO:0007669"/>
    <property type="project" value="TreeGrafter"/>
</dbReference>
<evidence type="ECO:0000256" key="5">
    <source>
        <dbReference type="ARBA" id="ARBA00012288"/>
    </source>
</evidence>
<proteinExistence type="inferred from homology"/>
<feature type="domain" description="Uroporphyrinogen decarboxylase (URO-D)" evidence="16">
    <location>
        <begin position="30"/>
        <end position="39"/>
    </location>
</feature>
<evidence type="ECO:0000256" key="1">
    <source>
        <dbReference type="ARBA" id="ARBA00004514"/>
    </source>
</evidence>
<protein>
    <recommendedName>
        <fullName evidence="6 14">Uroporphyrinogen decarboxylase</fullName>
        <ecNumber evidence="5 14">4.1.1.37</ecNumber>
    </recommendedName>
</protein>
<dbReference type="OrthoDB" id="339900at2759"/>
<evidence type="ECO:0000313" key="18">
    <source>
        <dbReference type="EMBL" id="CAG9791966.1"/>
    </source>
</evidence>
<keyword evidence="8 14" id="KW-0210">Decarboxylase</keyword>
<dbReference type="FunFam" id="3.20.20.210:FF:000008">
    <property type="entry name" value="Uroporphyrinogen decarboxylase"/>
    <property type="match status" value="1"/>
</dbReference>
<evidence type="ECO:0000259" key="17">
    <source>
        <dbReference type="PROSITE" id="PS00907"/>
    </source>
</evidence>
<dbReference type="SUPFAM" id="SSF51726">
    <property type="entry name" value="UROD/MetE-like"/>
    <property type="match status" value="2"/>
</dbReference>
<evidence type="ECO:0000256" key="14">
    <source>
        <dbReference type="RuleBase" id="RU000554"/>
    </source>
</evidence>
<comment type="catalytic activity">
    <reaction evidence="12">
        <text>uroporphyrinogen I + 4 H(+) = coproporphyrinogen I + 4 CO2</text>
        <dbReference type="Rhea" id="RHEA:31239"/>
        <dbReference type="ChEBI" id="CHEBI:15378"/>
        <dbReference type="ChEBI" id="CHEBI:16526"/>
        <dbReference type="ChEBI" id="CHEBI:62626"/>
        <dbReference type="ChEBI" id="CHEBI:62631"/>
    </reaction>
    <physiologicalReaction direction="left-to-right" evidence="12">
        <dbReference type="Rhea" id="RHEA:31240"/>
    </physiologicalReaction>
</comment>
<dbReference type="HAMAP" id="MF_00218">
    <property type="entry name" value="URO_D"/>
    <property type="match status" value="1"/>
</dbReference>
<evidence type="ECO:0000256" key="8">
    <source>
        <dbReference type="ARBA" id="ARBA00022793"/>
    </source>
</evidence>
<dbReference type="GO" id="GO:0005829">
    <property type="term" value="C:cytosol"/>
    <property type="evidence" value="ECO:0007669"/>
    <property type="project" value="UniProtKB-SubCell"/>
</dbReference>
<dbReference type="InterPro" id="IPR006361">
    <property type="entry name" value="Uroporphyrinogen_deCO2ase_HemE"/>
</dbReference>
<name>A0A9N9R936_9NEOP</name>